<gene>
    <name evidence="2" type="ORF">DSM1535_0460</name>
</gene>
<accession>A0A090I6V2</accession>
<evidence type="ECO:0000259" key="1">
    <source>
        <dbReference type="PROSITE" id="PS51819"/>
    </source>
</evidence>
<proteinExistence type="predicted"/>
<dbReference type="PATRIC" id="fig|2162.9.peg.478"/>
<dbReference type="InterPro" id="IPR037523">
    <property type="entry name" value="VOC_core"/>
</dbReference>
<name>A0A090I6V2_METFO</name>
<dbReference type="PROSITE" id="PS51819">
    <property type="entry name" value="VOC"/>
    <property type="match status" value="1"/>
</dbReference>
<dbReference type="AlphaFoldDB" id="A0A090I6V2"/>
<dbReference type="InterPro" id="IPR025870">
    <property type="entry name" value="Glyoxalase-like_dom"/>
</dbReference>
<feature type="domain" description="VOC" evidence="1">
    <location>
        <begin position="2"/>
        <end position="123"/>
    </location>
</feature>
<evidence type="ECO:0000313" key="2">
    <source>
        <dbReference type="EMBL" id="CEA12822.1"/>
    </source>
</evidence>
<dbReference type="KEGG" id="mfi:DSM1535_0460"/>
<dbReference type="RefSeq" id="WP_048073803.1">
    <property type="nucleotide sequence ID" value="NZ_CALCVY010000008.1"/>
</dbReference>
<sequence length="159" mass="18447">MELKYICPLITVEDLEKSRKFYEEIMTQEVEMDHGANVAFKGGFAIHDREHYQGLLGESSLVNTTTPKLFMELYFESEDLDEICQKLESVNVKFVHKIQEQPWGQRVMRFYDPDGYIIEVGEPLEFVVRRFASQGLSTGEIAERSSVPVEFVKMVLDQK</sequence>
<dbReference type="Pfam" id="PF12681">
    <property type="entry name" value="Glyoxalase_2"/>
    <property type="match status" value="1"/>
</dbReference>
<reference evidence="2" key="1">
    <citation type="submission" date="2014-08" db="EMBL/GenBank/DDBJ databases">
        <authorList>
            <person name="Wibberg D."/>
        </authorList>
    </citation>
    <scope>NUCLEOTIDE SEQUENCE</scope>
</reference>
<dbReference type="InterPro" id="IPR029068">
    <property type="entry name" value="Glyas_Bleomycin-R_OHBP_Dase"/>
</dbReference>
<dbReference type="SUPFAM" id="SSF54593">
    <property type="entry name" value="Glyoxalase/Bleomycin resistance protein/Dihydroxybiphenyl dioxygenase"/>
    <property type="match status" value="1"/>
</dbReference>
<dbReference type="Gene3D" id="3.10.180.10">
    <property type="entry name" value="2,3-Dihydroxybiphenyl 1,2-Dioxygenase, domain 1"/>
    <property type="match status" value="1"/>
</dbReference>
<dbReference type="EMBL" id="LN515531">
    <property type="protein sequence ID" value="CEA12822.1"/>
    <property type="molecule type" value="Genomic_DNA"/>
</dbReference>
<organism evidence="2">
    <name type="scientific">Methanobacterium formicicum</name>
    <dbReference type="NCBI Taxonomy" id="2162"/>
    <lineage>
        <taxon>Archaea</taxon>
        <taxon>Methanobacteriati</taxon>
        <taxon>Methanobacteriota</taxon>
        <taxon>Methanomada group</taxon>
        <taxon>Methanobacteria</taxon>
        <taxon>Methanobacteriales</taxon>
        <taxon>Methanobacteriaceae</taxon>
        <taxon>Methanobacterium</taxon>
    </lineage>
</organism>
<protein>
    <recommendedName>
        <fullName evidence="1">VOC domain-containing protein</fullName>
    </recommendedName>
</protein>